<evidence type="ECO:0000313" key="2">
    <source>
        <dbReference type="EMBL" id="EPQ50106.1"/>
    </source>
</evidence>
<evidence type="ECO:0008006" key="4">
    <source>
        <dbReference type="Google" id="ProtNLM"/>
    </source>
</evidence>
<keyword evidence="3" id="KW-1185">Reference proteome</keyword>
<gene>
    <name evidence="2" type="ORF">GLOTRDRAFT_97224</name>
</gene>
<feature type="compositionally biased region" description="Acidic residues" evidence="1">
    <location>
        <begin position="682"/>
        <end position="697"/>
    </location>
</feature>
<feature type="region of interest" description="Disordered" evidence="1">
    <location>
        <begin position="36"/>
        <end position="62"/>
    </location>
</feature>
<dbReference type="OrthoDB" id="3172239at2759"/>
<dbReference type="KEGG" id="gtr:GLOTRDRAFT_97224"/>
<dbReference type="Proteomes" id="UP000030669">
    <property type="component" value="Unassembled WGS sequence"/>
</dbReference>
<dbReference type="HOGENOM" id="CLU_390813_0_0_1"/>
<name>S7PQM0_GLOTA</name>
<organism evidence="2 3">
    <name type="scientific">Gloeophyllum trabeum (strain ATCC 11539 / FP-39264 / Madison 617)</name>
    <name type="common">Brown rot fungus</name>
    <dbReference type="NCBI Taxonomy" id="670483"/>
    <lineage>
        <taxon>Eukaryota</taxon>
        <taxon>Fungi</taxon>
        <taxon>Dikarya</taxon>
        <taxon>Basidiomycota</taxon>
        <taxon>Agaricomycotina</taxon>
        <taxon>Agaricomycetes</taxon>
        <taxon>Gloeophyllales</taxon>
        <taxon>Gloeophyllaceae</taxon>
        <taxon>Gloeophyllum</taxon>
    </lineage>
</organism>
<evidence type="ECO:0000313" key="3">
    <source>
        <dbReference type="Proteomes" id="UP000030669"/>
    </source>
</evidence>
<evidence type="ECO:0000256" key="1">
    <source>
        <dbReference type="SAM" id="MobiDB-lite"/>
    </source>
</evidence>
<dbReference type="AlphaFoldDB" id="S7PQM0"/>
<dbReference type="GeneID" id="19309977"/>
<proteinExistence type="predicted"/>
<reference evidence="2 3" key="1">
    <citation type="journal article" date="2012" name="Science">
        <title>The Paleozoic origin of enzymatic lignin decomposition reconstructed from 31 fungal genomes.</title>
        <authorList>
            <person name="Floudas D."/>
            <person name="Binder M."/>
            <person name="Riley R."/>
            <person name="Barry K."/>
            <person name="Blanchette R.A."/>
            <person name="Henrissat B."/>
            <person name="Martinez A.T."/>
            <person name="Otillar R."/>
            <person name="Spatafora J.W."/>
            <person name="Yadav J.S."/>
            <person name="Aerts A."/>
            <person name="Benoit I."/>
            <person name="Boyd A."/>
            <person name="Carlson A."/>
            <person name="Copeland A."/>
            <person name="Coutinho P.M."/>
            <person name="de Vries R.P."/>
            <person name="Ferreira P."/>
            <person name="Findley K."/>
            <person name="Foster B."/>
            <person name="Gaskell J."/>
            <person name="Glotzer D."/>
            <person name="Gorecki P."/>
            <person name="Heitman J."/>
            <person name="Hesse C."/>
            <person name="Hori C."/>
            <person name="Igarashi K."/>
            <person name="Jurgens J.A."/>
            <person name="Kallen N."/>
            <person name="Kersten P."/>
            <person name="Kohler A."/>
            <person name="Kuees U."/>
            <person name="Kumar T.K.A."/>
            <person name="Kuo A."/>
            <person name="LaButti K."/>
            <person name="Larrondo L.F."/>
            <person name="Lindquist E."/>
            <person name="Ling A."/>
            <person name="Lombard V."/>
            <person name="Lucas S."/>
            <person name="Lundell T."/>
            <person name="Martin R."/>
            <person name="McLaughlin D.J."/>
            <person name="Morgenstern I."/>
            <person name="Morin E."/>
            <person name="Murat C."/>
            <person name="Nagy L.G."/>
            <person name="Nolan M."/>
            <person name="Ohm R.A."/>
            <person name="Patyshakuliyeva A."/>
            <person name="Rokas A."/>
            <person name="Ruiz-Duenas F.J."/>
            <person name="Sabat G."/>
            <person name="Salamov A."/>
            <person name="Samejima M."/>
            <person name="Schmutz J."/>
            <person name="Slot J.C."/>
            <person name="St John F."/>
            <person name="Stenlid J."/>
            <person name="Sun H."/>
            <person name="Sun S."/>
            <person name="Syed K."/>
            <person name="Tsang A."/>
            <person name="Wiebenga A."/>
            <person name="Young D."/>
            <person name="Pisabarro A."/>
            <person name="Eastwood D.C."/>
            <person name="Martin F."/>
            <person name="Cullen D."/>
            <person name="Grigoriev I.V."/>
            <person name="Hibbett D.S."/>
        </authorList>
    </citation>
    <scope>NUCLEOTIDE SEQUENCE [LARGE SCALE GENOMIC DNA]</scope>
    <source>
        <strain evidence="2 3">ATCC 11539</strain>
    </source>
</reference>
<feature type="region of interest" description="Disordered" evidence="1">
    <location>
        <begin position="658"/>
        <end position="706"/>
    </location>
</feature>
<dbReference type="EMBL" id="KB469358">
    <property type="protein sequence ID" value="EPQ50106.1"/>
    <property type="molecule type" value="Genomic_DNA"/>
</dbReference>
<sequence length="706" mass="80195">MDERDVERGCDDLESEIQATLDEAYLGGDASEGRTYRWGMGQSATPSRPTVTTSEETHAPHNRYNPHKVIFGCAEREAAAGFSPGAGQARQRKGDVDGWGEGTCRKETRCQPLSQGDSHILQFLLHLLKGSAPLITDSGVHNRLCLSLIIQVLSEDWVQKRGCRGHRRACSGSANRGRRAQPLASVELEGLGQPVGRNRTRPSFSSSESACTVLAIGVTTLNRTCALSESILLNFSLEHWSRTFPSVDKVTVFSIRAVMELYHSLVPQEVQSRSEQQFSRIELDDTTTKTIHSIDIRISELEQELCQIRRCRNSLMPVARLPAELVTKVVLLAWQGCASYRPTFLVDVTHVWSHWRQNILETHLLWSRLHRIRELDIHMHVRGNTWNPKPLDQRLKERELHDLRSLVLSSDCSALLAYLELPMISNIHILLHSFTCDWYSIQDHIEHKVFPVLELLGPIIALFHSASISRGCTKFTLANSWRMGMGAKPTTSPSENARMWVSMAIATEHPCDDVVKNFKEAEQLLLQSLVTDDLEYLQLETALRPHITRLWVTRAHEEFTDALSVGTNEPETCMEETSTQDITHRVLFPSLQYLVLEEKTDEYYHEDLVEELSRSLKSRERAGIPRLSHLDIRGVEGWPSQHVPRLQEMVEKLTLRPPAEIHREQQTEEGSTAGVAERREDEEADSGEDDVWEEDPWFEAQHNQSE</sequence>
<protein>
    <recommendedName>
        <fullName evidence="4">F-box domain-containing protein</fullName>
    </recommendedName>
</protein>
<feature type="compositionally biased region" description="Polar residues" evidence="1">
    <location>
        <begin position="42"/>
        <end position="54"/>
    </location>
</feature>
<accession>S7PQM0</accession>
<dbReference type="RefSeq" id="XP_007871436.1">
    <property type="nucleotide sequence ID" value="XM_007873245.1"/>
</dbReference>